<evidence type="ECO:0000313" key="7">
    <source>
        <dbReference type="EMBL" id="TMV15278.1"/>
    </source>
</evidence>
<evidence type="ECO:0000256" key="2">
    <source>
        <dbReference type="ARBA" id="ARBA00022679"/>
    </source>
</evidence>
<keyword evidence="3" id="KW-0547">Nucleotide-binding</keyword>
<evidence type="ECO:0000256" key="4">
    <source>
        <dbReference type="ARBA" id="ARBA00022777"/>
    </source>
</evidence>
<dbReference type="PROSITE" id="PS00584">
    <property type="entry name" value="PFKB_KINASES_2"/>
    <property type="match status" value="1"/>
</dbReference>
<dbReference type="CDD" id="cd01167">
    <property type="entry name" value="bac_FRK"/>
    <property type="match status" value="1"/>
</dbReference>
<evidence type="ECO:0000256" key="3">
    <source>
        <dbReference type="ARBA" id="ARBA00022741"/>
    </source>
</evidence>
<dbReference type="Pfam" id="PF00294">
    <property type="entry name" value="PfkB"/>
    <property type="match status" value="1"/>
</dbReference>
<dbReference type="Proteomes" id="UP001191082">
    <property type="component" value="Unassembled WGS sequence"/>
</dbReference>
<evidence type="ECO:0000256" key="1">
    <source>
        <dbReference type="ARBA" id="ARBA00010688"/>
    </source>
</evidence>
<keyword evidence="5" id="KW-0067">ATP-binding</keyword>
<evidence type="ECO:0000259" key="6">
    <source>
        <dbReference type="Pfam" id="PF00294"/>
    </source>
</evidence>
<dbReference type="RefSeq" id="WP_138862627.1">
    <property type="nucleotide sequence ID" value="NZ_VCPC01000001.1"/>
</dbReference>
<dbReference type="GO" id="GO:0016301">
    <property type="term" value="F:kinase activity"/>
    <property type="evidence" value="ECO:0007669"/>
    <property type="project" value="UniProtKB-KW"/>
</dbReference>
<dbReference type="InterPro" id="IPR029056">
    <property type="entry name" value="Ribokinase-like"/>
</dbReference>
<keyword evidence="8" id="KW-1185">Reference proteome</keyword>
<dbReference type="SUPFAM" id="SSF53613">
    <property type="entry name" value="Ribokinase-like"/>
    <property type="match status" value="1"/>
</dbReference>
<dbReference type="InterPro" id="IPR050306">
    <property type="entry name" value="PfkB_Carbo_kinase"/>
</dbReference>
<evidence type="ECO:0000313" key="8">
    <source>
        <dbReference type="Proteomes" id="UP001191082"/>
    </source>
</evidence>
<evidence type="ECO:0000256" key="5">
    <source>
        <dbReference type="ARBA" id="ARBA00022840"/>
    </source>
</evidence>
<dbReference type="PANTHER" id="PTHR43085:SF1">
    <property type="entry name" value="PSEUDOURIDINE KINASE-RELATED"/>
    <property type="match status" value="1"/>
</dbReference>
<keyword evidence="4 7" id="KW-0418">Kinase</keyword>
<feature type="domain" description="Carbohydrate kinase PfkB" evidence="6">
    <location>
        <begin position="2"/>
        <end position="304"/>
    </location>
</feature>
<dbReference type="InterPro" id="IPR011611">
    <property type="entry name" value="PfkB_dom"/>
</dbReference>
<organism evidence="7 8">
    <name type="scientific">Arenibacterium halophilum</name>
    <dbReference type="NCBI Taxonomy" id="2583821"/>
    <lineage>
        <taxon>Bacteria</taxon>
        <taxon>Pseudomonadati</taxon>
        <taxon>Pseudomonadota</taxon>
        <taxon>Alphaproteobacteria</taxon>
        <taxon>Rhodobacterales</taxon>
        <taxon>Paracoccaceae</taxon>
        <taxon>Arenibacterium</taxon>
    </lineage>
</organism>
<comment type="caution">
    <text evidence="7">The sequence shown here is derived from an EMBL/GenBank/DDBJ whole genome shotgun (WGS) entry which is preliminary data.</text>
</comment>
<proteinExistence type="inferred from homology"/>
<dbReference type="InterPro" id="IPR002173">
    <property type="entry name" value="Carboh/pur_kinase_PfkB_CS"/>
</dbReference>
<accession>A0ABY2XE49</accession>
<dbReference type="Gene3D" id="3.40.1190.20">
    <property type="match status" value="1"/>
</dbReference>
<reference evidence="7 8" key="1">
    <citation type="submission" date="2019-05" db="EMBL/GenBank/DDBJ databases">
        <title>Marivita sp. nov. isolated from sea sediment.</title>
        <authorList>
            <person name="Kim W."/>
        </authorList>
    </citation>
    <scope>NUCLEOTIDE SEQUENCE [LARGE SCALE GENOMIC DNA]</scope>
    <source>
        <strain evidence="7 8">CAU 1492</strain>
    </source>
</reference>
<dbReference type="PANTHER" id="PTHR43085">
    <property type="entry name" value="HEXOKINASE FAMILY MEMBER"/>
    <property type="match status" value="1"/>
</dbReference>
<gene>
    <name evidence="7" type="ORF">FGK64_04770</name>
</gene>
<sequence length="308" mass="32133">MILCCGEALIDMIPGTTPDGAAALVPLVGGAVFNTAIALGRLGAPVAMWTGLSRDRFGRQLDRALQDAGVDTALVTRSDRPTTLAFVDLVDGQASYLFYDENSAGRMLHRADIPALPDTVDLLYFGGISLCNPPAADSYAALAAQQAGRRAIVIDPNIRPGFISDEPAYRVRLNGMLALADLVKVSDDDLAWICPDATDDAARVRRLQDMGARIVVVTRGGDGAVGYLPGGQTVTVPAVPAQVVDTVGAGDTFNAGMLARAQALGLLSREALAALTPDALADILSYGARVAAVTVSRAGANPPWRHEI</sequence>
<protein>
    <submittedName>
        <fullName evidence="7">Carbohydrate kinase</fullName>
    </submittedName>
</protein>
<comment type="similarity">
    <text evidence="1">Belongs to the carbohydrate kinase PfkB family.</text>
</comment>
<name>A0ABY2XE49_9RHOB</name>
<keyword evidence="2" id="KW-0808">Transferase</keyword>
<dbReference type="EMBL" id="VCPC01000001">
    <property type="protein sequence ID" value="TMV15278.1"/>
    <property type="molecule type" value="Genomic_DNA"/>
</dbReference>